<sequence length="393" mass="41167">MTRTVIVGTGIAGMTTAETLRSRGHIAPITVIGDEPGLPYRRTSLSKDIAGIVVDDDSFELRPAAHWADRDIEIRSGTAVADIDADRRSIGCDDGTRLDYDILVLATGGRSRSVDTIDAEVPTLRTRADAIGIHRLLHSADRLTVLGGGLIGLEVAASAARAGLDVWVVEAADRLMGRVVPAEVSALLLDLHRDRGVTVLTDTAVGRALPDRVTFADGTERTGAVISAVGTAPRTDLARRAGLDVTPAGVTVDACLRTSVSGIYAVGDVAAVPHAITSEPAALDHWMAATEQGAAVAATIVADLAGEPSEAHVAVPLAWTVQHGVNLQLAGWPGTGDRIEVDGDPDAHDATVWARHGDLVVGAVTIGRPAQGRRCRDQIREVVTKDRESRIAV</sequence>
<dbReference type="GO" id="GO:0016491">
    <property type="term" value="F:oxidoreductase activity"/>
    <property type="evidence" value="ECO:0007669"/>
    <property type="project" value="InterPro"/>
</dbReference>
<accession>M0QDX7</accession>
<proteinExistence type="predicted"/>
<dbReference type="PRINTS" id="PR00411">
    <property type="entry name" value="PNDRDTASEI"/>
</dbReference>
<dbReference type="InterPro" id="IPR023753">
    <property type="entry name" value="FAD/NAD-binding_dom"/>
</dbReference>
<dbReference type="SUPFAM" id="SSF55424">
    <property type="entry name" value="FAD/NAD-linked reductases, dimerisation (C-terminal) domain"/>
    <property type="match status" value="1"/>
</dbReference>
<comment type="caution">
    <text evidence="6">The sequence shown here is derived from an EMBL/GenBank/DDBJ whole genome shotgun (WGS) entry which is preliminary data.</text>
</comment>
<dbReference type="EMBL" id="BANX01000003">
    <property type="protein sequence ID" value="GAC66649.1"/>
    <property type="molecule type" value="Genomic_DNA"/>
</dbReference>
<evidence type="ECO:0000313" key="6">
    <source>
        <dbReference type="EMBL" id="GAC66649.1"/>
    </source>
</evidence>
<dbReference type="InterPro" id="IPR028202">
    <property type="entry name" value="Reductase_C"/>
</dbReference>
<dbReference type="InterPro" id="IPR050260">
    <property type="entry name" value="FAD-bd_OxRdtase"/>
</dbReference>
<organism evidence="6 7">
    <name type="scientific">Gordonia soli NBRC 108243</name>
    <dbReference type="NCBI Taxonomy" id="1223545"/>
    <lineage>
        <taxon>Bacteria</taxon>
        <taxon>Bacillati</taxon>
        <taxon>Actinomycetota</taxon>
        <taxon>Actinomycetes</taxon>
        <taxon>Mycobacteriales</taxon>
        <taxon>Gordoniaceae</taxon>
        <taxon>Gordonia</taxon>
    </lineage>
</organism>
<dbReference type="Pfam" id="PF14759">
    <property type="entry name" value="Reductase_C"/>
    <property type="match status" value="1"/>
</dbReference>
<name>M0QDX7_9ACTN</name>
<dbReference type="PANTHER" id="PTHR43429:SF3">
    <property type="entry name" value="NITRITE REDUCTASE [NAD(P)H]"/>
    <property type="match status" value="1"/>
</dbReference>
<keyword evidence="2" id="KW-0285">Flavoprotein</keyword>
<dbReference type="Gene3D" id="3.30.390.30">
    <property type="match status" value="1"/>
</dbReference>
<dbReference type="Pfam" id="PF07992">
    <property type="entry name" value="Pyr_redox_2"/>
    <property type="match status" value="1"/>
</dbReference>
<dbReference type="RefSeq" id="WP_007617058.1">
    <property type="nucleotide sequence ID" value="NZ_BANX01000003.1"/>
</dbReference>
<dbReference type="AlphaFoldDB" id="M0QDX7"/>
<evidence type="ECO:0000313" key="7">
    <source>
        <dbReference type="Proteomes" id="UP000011666"/>
    </source>
</evidence>
<evidence type="ECO:0000259" key="5">
    <source>
        <dbReference type="Pfam" id="PF14759"/>
    </source>
</evidence>
<feature type="domain" description="Reductase C-terminal" evidence="5">
    <location>
        <begin position="319"/>
        <end position="383"/>
    </location>
</feature>
<dbReference type="Gene3D" id="3.50.50.60">
    <property type="entry name" value="FAD/NAD(P)-binding domain"/>
    <property type="match status" value="2"/>
</dbReference>
<keyword evidence="3" id="KW-0274">FAD</keyword>
<gene>
    <name evidence="6" type="primary">rubB</name>
    <name evidence="6" type="ORF">GS4_03_00970</name>
</gene>
<evidence type="ECO:0000256" key="1">
    <source>
        <dbReference type="ARBA" id="ARBA00001974"/>
    </source>
</evidence>
<dbReference type="InterPro" id="IPR036188">
    <property type="entry name" value="FAD/NAD-bd_sf"/>
</dbReference>
<dbReference type="STRING" id="1223545.GS4_03_00970"/>
<evidence type="ECO:0000256" key="2">
    <source>
        <dbReference type="ARBA" id="ARBA00022630"/>
    </source>
</evidence>
<dbReference type="eggNOG" id="COG0446">
    <property type="taxonomic scope" value="Bacteria"/>
</dbReference>
<dbReference type="PANTHER" id="PTHR43429">
    <property type="entry name" value="PYRIDINE NUCLEOTIDE-DISULFIDE OXIDOREDUCTASE DOMAIN-CONTAINING"/>
    <property type="match status" value="1"/>
</dbReference>
<evidence type="ECO:0000259" key="4">
    <source>
        <dbReference type="Pfam" id="PF07992"/>
    </source>
</evidence>
<protein>
    <submittedName>
        <fullName evidence="6">Rubredoxin reductase</fullName>
    </submittedName>
</protein>
<comment type="cofactor">
    <cofactor evidence="1">
        <name>FAD</name>
        <dbReference type="ChEBI" id="CHEBI:57692"/>
    </cofactor>
</comment>
<dbReference type="PRINTS" id="PR00368">
    <property type="entry name" value="FADPNR"/>
</dbReference>
<dbReference type="Proteomes" id="UP000011666">
    <property type="component" value="Unassembled WGS sequence"/>
</dbReference>
<reference evidence="6 7" key="1">
    <citation type="submission" date="2013-01" db="EMBL/GenBank/DDBJ databases">
        <title>Whole genome shotgun sequence of Gordonia soli NBRC 108243.</title>
        <authorList>
            <person name="Isaki-Nakamura S."/>
            <person name="Hosoyama A."/>
            <person name="Tsuchikane K."/>
            <person name="Ando Y."/>
            <person name="Baba S."/>
            <person name="Ohji S."/>
            <person name="Hamada M."/>
            <person name="Tamura T."/>
            <person name="Yamazoe A."/>
            <person name="Yamazaki S."/>
            <person name="Fujita N."/>
        </authorList>
    </citation>
    <scope>NUCLEOTIDE SEQUENCE [LARGE SCALE GENOMIC DNA]</scope>
    <source>
        <strain evidence="6 7">NBRC 108243</strain>
    </source>
</reference>
<feature type="domain" description="FAD/NAD(P)-binding" evidence="4">
    <location>
        <begin position="3"/>
        <end position="293"/>
    </location>
</feature>
<evidence type="ECO:0000256" key="3">
    <source>
        <dbReference type="ARBA" id="ARBA00022827"/>
    </source>
</evidence>
<keyword evidence="7" id="KW-1185">Reference proteome</keyword>
<dbReference type="SUPFAM" id="SSF51905">
    <property type="entry name" value="FAD/NAD(P)-binding domain"/>
    <property type="match status" value="2"/>
</dbReference>
<dbReference type="InterPro" id="IPR016156">
    <property type="entry name" value="FAD/NAD-linked_Rdtase_dimer_sf"/>
</dbReference>